<dbReference type="Gramene" id="KQL29841">
    <property type="protein sequence ID" value="KQL29841"/>
    <property type="gene ID" value="SETIT_0198692mg"/>
</dbReference>
<dbReference type="EMBL" id="AGNK02000354">
    <property type="status" value="NOT_ANNOTATED_CDS"/>
    <property type="molecule type" value="Genomic_DNA"/>
</dbReference>
<keyword evidence="2" id="KW-1185">Reference proteome</keyword>
<dbReference type="PANTHER" id="PTHR33018:SF19">
    <property type="entry name" value="OS12G0558775 PROTEIN"/>
    <property type="match status" value="1"/>
</dbReference>
<dbReference type="InParanoid" id="A0A0Q3RJW4"/>
<reference evidence="1" key="2">
    <citation type="submission" date="2018-08" db="UniProtKB">
        <authorList>
            <consortium name="EnsemblPlants"/>
        </authorList>
    </citation>
    <scope>IDENTIFICATION</scope>
    <source>
        <strain evidence="1">Yugu1</strain>
    </source>
</reference>
<organism evidence="1 2">
    <name type="scientific">Setaria italica</name>
    <name type="common">Foxtail millet</name>
    <name type="synonym">Panicum italicum</name>
    <dbReference type="NCBI Taxonomy" id="4555"/>
    <lineage>
        <taxon>Eukaryota</taxon>
        <taxon>Viridiplantae</taxon>
        <taxon>Streptophyta</taxon>
        <taxon>Embryophyta</taxon>
        <taxon>Tracheophyta</taxon>
        <taxon>Spermatophyta</taxon>
        <taxon>Magnoliopsida</taxon>
        <taxon>Liliopsida</taxon>
        <taxon>Poales</taxon>
        <taxon>Poaceae</taxon>
        <taxon>PACMAD clade</taxon>
        <taxon>Panicoideae</taxon>
        <taxon>Panicodae</taxon>
        <taxon>Paniceae</taxon>
        <taxon>Cenchrinae</taxon>
        <taxon>Setaria</taxon>
    </lineage>
</organism>
<reference evidence="2" key="1">
    <citation type="journal article" date="2012" name="Nat. Biotechnol.">
        <title>Reference genome sequence of the model plant Setaria.</title>
        <authorList>
            <person name="Bennetzen J.L."/>
            <person name="Schmutz J."/>
            <person name="Wang H."/>
            <person name="Percifield R."/>
            <person name="Hawkins J."/>
            <person name="Pontaroli A.C."/>
            <person name="Estep M."/>
            <person name="Feng L."/>
            <person name="Vaughn J.N."/>
            <person name="Grimwood J."/>
            <person name="Jenkins J."/>
            <person name="Barry K."/>
            <person name="Lindquist E."/>
            <person name="Hellsten U."/>
            <person name="Deshpande S."/>
            <person name="Wang X."/>
            <person name="Wu X."/>
            <person name="Mitros T."/>
            <person name="Triplett J."/>
            <person name="Yang X."/>
            <person name="Ye C.Y."/>
            <person name="Mauro-Herrera M."/>
            <person name="Wang L."/>
            <person name="Li P."/>
            <person name="Sharma M."/>
            <person name="Sharma R."/>
            <person name="Ronald P.C."/>
            <person name="Panaud O."/>
            <person name="Kellogg E.A."/>
            <person name="Brutnell T.P."/>
            <person name="Doust A.N."/>
            <person name="Tuskan G.A."/>
            <person name="Rokhsar D."/>
            <person name="Devos K.M."/>
        </authorList>
    </citation>
    <scope>NUCLEOTIDE SEQUENCE [LARGE SCALE GENOMIC DNA]</scope>
    <source>
        <strain evidence="2">cv. Yugu1</strain>
    </source>
</reference>
<evidence type="ECO:0000313" key="2">
    <source>
        <dbReference type="Proteomes" id="UP000004995"/>
    </source>
</evidence>
<evidence type="ECO:0000313" key="1">
    <source>
        <dbReference type="EnsemblPlants" id="KQL29841"/>
    </source>
</evidence>
<dbReference type="PANTHER" id="PTHR33018">
    <property type="entry name" value="OS10G0338966 PROTEIN-RELATED"/>
    <property type="match status" value="1"/>
</dbReference>
<name>A0A0Q3RJW4_SETIT</name>
<dbReference type="AlphaFoldDB" id="A0A0Q3RJW4"/>
<sequence length="283" mass="32753">MVYALSSIDSTIAQPYPIDSICISTPCSFHIPVGRAGKTKEVAKGLAIPVEEPQQQQVDPDIPPQVIRVYKKEGSDIAGRWHASNKAAKMADKMTAKTADNTQDIRRPGYYRPRTNIKYNLIIGVNDIPDLSDCPQRFEYENNVHVAKQKAGYLDPYAICEVRHNFPSKWGDNHDKLAKCKTNKEKKAKRLEKHKKATRKVSAYIAHMMITWQDRHPIWAPYNFQAYQYNINRGGIYNPERSVEMDVCTNFPYHKQPSCFVHYRYYVFEHIRVLGRYTTDPER</sequence>
<accession>A0A0Q3RJW4</accession>
<dbReference type="EnsemblPlants" id="KQL29841">
    <property type="protein sequence ID" value="KQL29841"/>
    <property type="gene ID" value="SETIT_0198692mg"/>
</dbReference>
<proteinExistence type="predicted"/>
<dbReference type="Proteomes" id="UP000004995">
    <property type="component" value="Unassembled WGS sequence"/>
</dbReference>
<protein>
    <submittedName>
        <fullName evidence="1">Uncharacterized protein</fullName>
    </submittedName>
</protein>